<dbReference type="SUPFAM" id="SSF56214">
    <property type="entry name" value="4'-phosphopantetheinyl transferase"/>
    <property type="match status" value="1"/>
</dbReference>
<gene>
    <name evidence="1" type="ORF">S12H4_50175</name>
</gene>
<evidence type="ECO:0000313" key="1">
    <source>
        <dbReference type="EMBL" id="GAJ04053.1"/>
    </source>
</evidence>
<protein>
    <submittedName>
        <fullName evidence="1">Uncharacterized protein</fullName>
    </submittedName>
</protein>
<accession>X1TFH1</accession>
<organism evidence="1">
    <name type="scientific">marine sediment metagenome</name>
    <dbReference type="NCBI Taxonomy" id="412755"/>
    <lineage>
        <taxon>unclassified sequences</taxon>
        <taxon>metagenomes</taxon>
        <taxon>ecological metagenomes</taxon>
    </lineage>
</organism>
<dbReference type="Gene3D" id="3.90.470.20">
    <property type="entry name" value="4'-phosphopantetheinyl transferase domain"/>
    <property type="match status" value="1"/>
</dbReference>
<dbReference type="EMBL" id="BARW01031564">
    <property type="protein sequence ID" value="GAJ04053.1"/>
    <property type="molecule type" value="Genomic_DNA"/>
</dbReference>
<dbReference type="InterPro" id="IPR037143">
    <property type="entry name" value="4-PPantetheinyl_Trfase_dom_sf"/>
</dbReference>
<dbReference type="GO" id="GO:0008897">
    <property type="term" value="F:holo-[acyl-carrier-protein] synthase activity"/>
    <property type="evidence" value="ECO:0007669"/>
    <property type="project" value="InterPro"/>
</dbReference>
<dbReference type="AlphaFoldDB" id="X1TFH1"/>
<comment type="caution">
    <text evidence="1">The sequence shown here is derived from an EMBL/GenBank/DDBJ whole genome shotgun (WGS) entry which is preliminary data.</text>
</comment>
<proteinExistence type="predicted"/>
<reference evidence="1" key="1">
    <citation type="journal article" date="2014" name="Front. Microbiol.">
        <title>High frequency of phylogenetically diverse reductive dehalogenase-homologous genes in deep subseafloor sedimentary metagenomes.</title>
        <authorList>
            <person name="Kawai M."/>
            <person name="Futagami T."/>
            <person name="Toyoda A."/>
            <person name="Takaki Y."/>
            <person name="Nishi S."/>
            <person name="Hori S."/>
            <person name="Arai W."/>
            <person name="Tsubouchi T."/>
            <person name="Morono Y."/>
            <person name="Uchiyama I."/>
            <person name="Ito T."/>
            <person name="Fujiyama A."/>
            <person name="Inagaki F."/>
            <person name="Takami H."/>
        </authorList>
    </citation>
    <scope>NUCLEOTIDE SEQUENCE</scope>
    <source>
        <strain evidence="1">Expedition CK06-06</strain>
    </source>
</reference>
<feature type="non-terminal residue" evidence="1">
    <location>
        <position position="43"/>
    </location>
</feature>
<sequence length="43" mass="4972">MISIGTDIVYIKRLEEKKFSDKIFHQSELRHNNSQKLAGIIAV</sequence>
<dbReference type="GO" id="GO:0000287">
    <property type="term" value="F:magnesium ion binding"/>
    <property type="evidence" value="ECO:0007669"/>
    <property type="project" value="InterPro"/>
</dbReference>
<name>X1TFH1_9ZZZZ</name>